<dbReference type="PANTHER" id="PTHR43280:SF2">
    <property type="entry name" value="HTH-TYPE TRANSCRIPTIONAL REGULATOR EXSA"/>
    <property type="match status" value="1"/>
</dbReference>
<keyword evidence="2" id="KW-0238">DNA-binding</keyword>
<evidence type="ECO:0000256" key="1">
    <source>
        <dbReference type="ARBA" id="ARBA00023015"/>
    </source>
</evidence>
<dbReference type="GO" id="GO:0003700">
    <property type="term" value="F:DNA-binding transcription factor activity"/>
    <property type="evidence" value="ECO:0007669"/>
    <property type="project" value="InterPro"/>
</dbReference>
<dbReference type="InterPro" id="IPR018060">
    <property type="entry name" value="HTH_AraC"/>
</dbReference>
<dbReference type="SUPFAM" id="SSF46689">
    <property type="entry name" value="Homeodomain-like"/>
    <property type="match status" value="1"/>
</dbReference>
<proteinExistence type="predicted"/>
<dbReference type="InterPro" id="IPR018062">
    <property type="entry name" value="HTH_AraC-typ_CS"/>
</dbReference>
<dbReference type="PROSITE" id="PS00041">
    <property type="entry name" value="HTH_ARAC_FAMILY_1"/>
    <property type="match status" value="1"/>
</dbReference>
<evidence type="ECO:0000256" key="2">
    <source>
        <dbReference type="ARBA" id="ARBA00023125"/>
    </source>
</evidence>
<protein>
    <submittedName>
        <fullName evidence="5">Helix-turn-helix domain-containing protein</fullName>
    </submittedName>
</protein>
<gene>
    <name evidence="5" type="ORF">IAC59_06980</name>
</gene>
<dbReference type="PROSITE" id="PS01124">
    <property type="entry name" value="HTH_ARAC_FAMILY_2"/>
    <property type="match status" value="1"/>
</dbReference>
<dbReference type="PRINTS" id="PR00032">
    <property type="entry name" value="HTHARAC"/>
</dbReference>
<dbReference type="Proteomes" id="UP000824123">
    <property type="component" value="Unassembled WGS sequence"/>
</dbReference>
<name>A0A9D1S565_9FIRM</name>
<reference evidence="5" key="1">
    <citation type="submission" date="2020-10" db="EMBL/GenBank/DDBJ databases">
        <authorList>
            <person name="Gilroy R."/>
        </authorList>
    </citation>
    <scope>NUCLEOTIDE SEQUENCE</scope>
    <source>
        <strain evidence="5">ChiSxjej2B14-8506</strain>
    </source>
</reference>
<evidence type="ECO:0000259" key="4">
    <source>
        <dbReference type="PROSITE" id="PS01124"/>
    </source>
</evidence>
<dbReference type="Gene3D" id="1.10.10.60">
    <property type="entry name" value="Homeodomain-like"/>
    <property type="match status" value="2"/>
</dbReference>
<accession>A0A9D1S565</accession>
<evidence type="ECO:0000256" key="3">
    <source>
        <dbReference type="ARBA" id="ARBA00023163"/>
    </source>
</evidence>
<dbReference type="Pfam" id="PF12833">
    <property type="entry name" value="HTH_18"/>
    <property type="match status" value="1"/>
</dbReference>
<dbReference type="InterPro" id="IPR009057">
    <property type="entry name" value="Homeodomain-like_sf"/>
</dbReference>
<feature type="domain" description="HTH araC/xylS-type" evidence="4">
    <location>
        <begin position="202"/>
        <end position="306"/>
    </location>
</feature>
<dbReference type="SUPFAM" id="SSF51215">
    <property type="entry name" value="Regulatory protein AraC"/>
    <property type="match status" value="1"/>
</dbReference>
<comment type="caution">
    <text evidence="5">The sequence shown here is derived from an EMBL/GenBank/DDBJ whole genome shotgun (WGS) entry which is preliminary data.</text>
</comment>
<dbReference type="InterPro" id="IPR037923">
    <property type="entry name" value="HTH-like"/>
</dbReference>
<sequence length="312" mass="34473">MSENTPAPAARASGAPDSARYEYISMQPQVRRDPLSDFLDACAPVAKAFGWQYGDYATCGPRINGDMELVYVLSGESIITVNGEQSHGFAGDMFVIPKYSYSEINTNPADPHENYWLHLDIGDMLCAERLRVLLGGPLLHLGLDSWLLNLYRWLDAEYELQGDGCRASIDALVRLIFLRVIRLADRDISAIDACPGPDNRGSRAEKLLSDCVREITAHRGAISAGELCHSMYVSPAYLRRLFDNMLGMPPSAFIRSVRMREAEIMLLTTTAPISEIASALGFSSPYHFSGEFRRFHSISPTGYRAVARGGQA</sequence>
<keyword evidence="1" id="KW-0805">Transcription regulation</keyword>
<dbReference type="EMBL" id="DVNK01000041">
    <property type="protein sequence ID" value="HIU46987.1"/>
    <property type="molecule type" value="Genomic_DNA"/>
</dbReference>
<dbReference type="SMART" id="SM00342">
    <property type="entry name" value="HTH_ARAC"/>
    <property type="match status" value="1"/>
</dbReference>
<reference evidence="5" key="2">
    <citation type="journal article" date="2021" name="PeerJ">
        <title>Extensive microbial diversity within the chicken gut microbiome revealed by metagenomics and culture.</title>
        <authorList>
            <person name="Gilroy R."/>
            <person name="Ravi A."/>
            <person name="Getino M."/>
            <person name="Pursley I."/>
            <person name="Horton D.L."/>
            <person name="Alikhan N.F."/>
            <person name="Baker D."/>
            <person name="Gharbi K."/>
            <person name="Hall N."/>
            <person name="Watson M."/>
            <person name="Adriaenssens E.M."/>
            <person name="Foster-Nyarko E."/>
            <person name="Jarju S."/>
            <person name="Secka A."/>
            <person name="Antonio M."/>
            <person name="Oren A."/>
            <person name="Chaudhuri R.R."/>
            <person name="La Ragione R."/>
            <person name="Hildebrand F."/>
            <person name="Pallen M.J."/>
        </authorList>
    </citation>
    <scope>NUCLEOTIDE SEQUENCE</scope>
    <source>
        <strain evidence="5">ChiSxjej2B14-8506</strain>
    </source>
</reference>
<keyword evidence="3" id="KW-0804">Transcription</keyword>
<evidence type="ECO:0000313" key="5">
    <source>
        <dbReference type="EMBL" id="HIU46987.1"/>
    </source>
</evidence>
<organism evidence="5 6">
    <name type="scientific">Candidatus Fimadaptatus faecigallinarum</name>
    <dbReference type="NCBI Taxonomy" id="2840814"/>
    <lineage>
        <taxon>Bacteria</taxon>
        <taxon>Bacillati</taxon>
        <taxon>Bacillota</taxon>
        <taxon>Clostridia</taxon>
        <taxon>Eubacteriales</taxon>
        <taxon>Candidatus Fimadaptatus</taxon>
    </lineage>
</organism>
<dbReference type="PANTHER" id="PTHR43280">
    <property type="entry name" value="ARAC-FAMILY TRANSCRIPTIONAL REGULATOR"/>
    <property type="match status" value="1"/>
</dbReference>
<dbReference type="InterPro" id="IPR020449">
    <property type="entry name" value="Tscrpt_reg_AraC-type_HTH"/>
</dbReference>
<dbReference type="AlphaFoldDB" id="A0A9D1S565"/>
<evidence type="ECO:0000313" key="6">
    <source>
        <dbReference type="Proteomes" id="UP000824123"/>
    </source>
</evidence>
<dbReference type="GO" id="GO:0043565">
    <property type="term" value="F:sequence-specific DNA binding"/>
    <property type="evidence" value="ECO:0007669"/>
    <property type="project" value="InterPro"/>
</dbReference>